<comment type="caution">
    <text evidence="2">The sequence shown here is derived from an EMBL/GenBank/DDBJ whole genome shotgun (WGS) entry which is preliminary data.</text>
</comment>
<dbReference type="RefSeq" id="WP_180678474.1">
    <property type="nucleotide sequence ID" value="NZ_JACCKA010000060.1"/>
</dbReference>
<dbReference type="AlphaFoldDB" id="A0A853JD56"/>
<organism evidence="2 3">
    <name type="scientific">Luteimonas salinisoli</name>
    <dbReference type="NCBI Taxonomy" id="2752307"/>
    <lineage>
        <taxon>Bacteria</taxon>
        <taxon>Pseudomonadati</taxon>
        <taxon>Pseudomonadota</taxon>
        <taxon>Gammaproteobacteria</taxon>
        <taxon>Lysobacterales</taxon>
        <taxon>Lysobacteraceae</taxon>
        <taxon>Luteimonas</taxon>
    </lineage>
</organism>
<feature type="region of interest" description="Disordered" evidence="1">
    <location>
        <begin position="251"/>
        <end position="274"/>
    </location>
</feature>
<evidence type="ECO:0000256" key="1">
    <source>
        <dbReference type="SAM" id="MobiDB-lite"/>
    </source>
</evidence>
<evidence type="ECO:0000313" key="3">
    <source>
        <dbReference type="Proteomes" id="UP000578091"/>
    </source>
</evidence>
<dbReference type="Proteomes" id="UP000578091">
    <property type="component" value="Unassembled WGS sequence"/>
</dbReference>
<proteinExistence type="predicted"/>
<evidence type="ECO:0000313" key="2">
    <source>
        <dbReference type="EMBL" id="NZA26684.1"/>
    </source>
</evidence>
<keyword evidence="3" id="KW-1185">Reference proteome</keyword>
<dbReference type="InterPro" id="IPR012434">
    <property type="entry name" value="DUF1631"/>
</dbReference>
<accession>A0A853JD56</accession>
<name>A0A853JD56_9GAMM</name>
<reference evidence="2 3" key="1">
    <citation type="submission" date="2020-07" db="EMBL/GenBank/DDBJ databases">
        <title>Luteimonas sp. SJ-92.</title>
        <authorList>
            <person name="Huang X.-X."/>
            <person name="Xu L."/>
            <person name="Sun J.-Q."/>
        </authorList>
    </citation>
    <scope>NUCLEOTIDE SEQUENCE [LARGE SCALE GENOMIC DNA]</scope>
    <source>
        <strain evidence="2 3">SJ-92</strain>
    </source>
</reference>
<sequence length="707" mass="76812">MPSSQHPGPPAGPRAASVAPAQLLEQLEQGMAGRLQPVLAETLRAACQELEARRRAEPALDQLADDLTSLSILSRYIGVSERRWRKWFARGFNGWPQPPRPMADDAYALVSDDELQSQLVGQPVIEALERRFSDPLDVIDKRLWSLAAQLGGQVRPRNPVAPRHVVEAFLHAFPANEVDARVRLGLLRHFERIAAACLTDAYAWCNVLLSEAGHSMVGTGDYALLMAGQPVSGTTGGKADLWAEHNALAPAAGSTWREQPGQKRAPPRRTPSDAVRGNALRERMRGLRPQPPAERRAMRLEEFLAVLSLLQGEPDATALAPGRCAQGVRTRLAEVAARLGIDPETAAPAPEQDDAVELVGRLFDDLAARHALAGGAVGRLSRLVLPYLRLALSDPYLFEAPQAPALEVLDRLVGLWDANPRISTVEIEQHELADGVADDIAEHYHGDEQVFARALEQLERALEPLRRRAAVAERRAGQAIEGRERLQAARAEADRRLAERLRAPMLDRVGEFLREQWRQALVQAWLRGGVQSQRFADLLALGDALVRIDADAAHARGHAVADALLALEAPLRACYVACGLDEGGAQALLAQLVAELANPDAPRAAQRFEPLLEGGLDPADRDPEEAVPAAVGQVVVRTLDDGAAQALRLAWRSPLSGDLLLVNGQGGRELLLGAREFVRMLEDGRLRLRAAEGPVEDALRRLEAAPG</sequence>
<dbReference type="Pfam" id="PF07793">
    <property type="entry name" value="DUF1631"/>
    <property type="match status" value="1"/>
</dbReference>
<dbReference type="EMBL" id="JACCKA010000060">
    <property type="protein sequence ID" value="NZA26684.1"/>
    <property type="molecule type" value="Genomic_DNA"/>
</dbReference>
<protein>
    <submittedName>
        <fullName evidence="2">DUF1631 family protein</fullName>
    </submittedName>
</protein>
<gene>
    <name evidence="2" type="ORF">H0E84_09825</name>
</gene>